<dbReference type="Proteomes" id="UP001611548">
    <property type="component" value="Unassembled WGS sequence"/>
</dbReference>
<proteinExistence type="predicted"/>
<dbReference type="Gene3D" id="2.80.10.50">
    <property type="match status" value="2"/>
</dbReference>
<evidence type="ECO:0000313" key="4">
    <source>
        <dbReference type="Proteomes" id="UP001611548"/>
    </source>
</evidence>
<keyword evidence="4" id="KW-1185">Reference proteome</keyword>
<comment type="caution">
    <text evidence="3">The sequence shown here is derived from an EMBL/GenBank/DDBJ whole genome shotgun (WGS) entry which is preliminary data.</text>
</comment>
<dbReference type="InterPro" id="IPR000772">
    <property type="entry name" value="Ricin_B_lectin"/>
</dbReference>
<evidence type="ECO:0000259" key="2">
    <source>
        <dbReference type="SMART" id="SM00458"/>
    </source>
</evidence>
<evidence type="ECO:0000256" key="1">
    <source>
        <dbReference type="SAM" id="SignalP"/>
    </source>
</evidence>
<feature type="chain" id="PRO_5046992416" evidence="1">
    <location>
        <begin position="21"/>
        <end position="373"/>
    </location>
</feature>
<dbReference type="Pfam" id="PF11958">
    <property type="entry name" value="DUF3472"/>
    <property type="match status" value="1"/>
</dbReference>
<dbReference type="InterPro" id="IPR021862">
    <property type="entry name" value="DUF3472"/>
</dbReference>
<feature type="domain" description="Ricin B lectin" evidence="2">
    <location>
        <begin position="246"/>
        <end position="371"/>
    </location>
</feature>
<dbReference type="RefSeq" id="WP_398718889.1">
    <property type="nucleotide sequence ID" value="NZ_JBIRWE010000008.1"/>
</dbReference>
<protein>
    <submittedName>
        <fullName evidence="3">RICIN domain-containing protein</fullName>
    </submittedName>
</protein>
<accession>A0ABW7UUB8</accession>
<name>A0ABW7UUB8_9ACTN</name>
<organism evidence="3 4">
    <name type="scientific">Streptomyces pathocidini</name>
    <dbReference type="NCBI Taxonomy" id="1650571"/>
    <lineage>
        <taxon>Bacteria</taxon>
        <taxon>Bacillati</taxon>
        <taxon>Actinomycetota</taxon>
        <taxon>Actinomycetes</taxon>
        <taxon>Kitasatosporales</taxon>
        <taxon>Streptomycetaceae</taxon>
        <taxon>Streptomyces</taxon>
    </lineage>
</organism>
<sequence>MAFVAATAGLLLAVPQTAEASVGGGNVSISWSIPSAPSGGLEDVTFPITVNRDTAHQVGTYFAQQFSFQQNVLGYTGLQPRLNKDGKERLRGVFSLFGAGASTSDPNCSMGADGGDGVSCGVEFDAVYGHTYHLTVQRTGPDTWTGTARDTTTGSTVHIGSYRVPAGSGNLEPSQGGFVEYYAGVASCSTMPRSDVVFGGPTSTASGGLSGTSSANYEYSDCVGDSNYQAQPVGSGTHVTRGYLSGPPFELVSPASGRCLDANGRSDGAPVSIWDCHGGENQQWLLGPDGQLLTNYGCLDVQDHGTAPGTPVKNWECNGGGNQRWTLNSNSTVTGVESGLCLGVTGSGTSNGATVELQTCNGSSSQKWTRTAS</sequence>
<gene>
    <name evidence="3" type="ORF">ACH429_19215</name>
</gene>
<dbReference type="SMART" id="SM00458">
    <property type="entry name" value="RICIN"/>
    <property type="match status" value="1"/>
</dbReference>
<dbReference type="InterPro" id="IPR035992">
    <property type="entry name" value="Ricin_B-like_lectins"/>
</dbReference>
<dbReference type="SUPFAM" id="SSF50370">
    <property type="entry name" value="Ricin B-like lectins"/>
    <property type="match status" value="1"/>
</dbReference>
<dbReference type="CDD" id="cd23418">
    <property type="entry name" value="beta-trefoil_Ricin_XLN-like"/>
    <property type="match status" value="1"/>
</dbReference>
<evidence type="ECO:0000313" key="3">
    <source>
        <dbReference type="EMBL" id="MFI1966204.1"/>
    </source>
</evidence>
<feature type="signal peptide" evidence="1">
    <location>
        <begin position="1"/>
        <end position="20"/>
    </location>
</feature>
<dbReference type="PROSITE" id="PS50231">
    <property type="entry name" value="RICIN_B_LECTIN"/>
    <property type="match status" value="1"/>
</dbReference>
<keyword evidence="1" id="KW-0732">Signal</keyword>
<reference evidence="3 4" key="1">
    <citation type="submission" date="2024-10" db="EMBL/GenBank/DDBJ databases">
        <title>The Natural Products Discovery Center: Release of the First 8490 Sequenced Strains for Exploring Actinobacteria Biosynthetic Diversity.</title>
        <authorList>
            <person name="Kalkreuter E."/>
            <person name="Kautsar S.A."/>
            <person name="Yang D."/>
            <person name="Bader C.D."/>
            <person name="Teijaro C.N."/>
            <person name="Fluegel L."/>
            <person name="Davis C.M."/>
            <person name="Simpson J.R."/>
            <person name="Lauterbach L."/>
            <person name="Steele A.D."/>
            <person name="Gui C."/>
            <person name="Meng S."/>
            <person name="Li G."/>
            <person name="Viehrig K."/>
            <person name="Ye F."/>
            <person name="Su P."/>
            <person name="Kiefer A.F."/>
            <person name="Nichols A."/>
            <person name="Cepeda A.J."/>
            <person name="Yan W."/>
            <person name="Fan B."/>
            <person name="Jiang Y."/>
            <person name="Adhikari A."/>
            <person name="Zheng C.-J."/>
            <person name="Schuster L."/>
            <person name="Cowan T.M."/>
            <person name="Smanski M.J."/>
            <person name="Chevrette M.G."/>
            <person name="De Carvalho L.P.S."/>
            <person name="Shen B."/>
        </authorList>
    </citation>
    <scope>NUCLEOTIDE SEQUENCE [LARGE SCALE GENOMIC DNA]</scope>
    <source>
        <strain evidence="3 4">NPDC020327</strain>
    </source>
</reference>
<dbReference type="Pfam" id="PF00652">
    <property type="entry name" value="Ricin_B_lectin"/>
    <property type="match status" value="1"/>
</dbReference>
<dbReference type="EMBL" id="JBIRWE010000008">
    <property type="protein sequence ID" value="MFI1966204.1"/>
    <property type="molecule type" value="Genomic_DNA"/>
</dbReference>